<evidence type="ECO:0000313" key="1">
    <source>
        <dbReference type="EMBL" id="GIE21130.1"/>
    </source>
</evidence>
<proteinExistence type="predicted"/>
<reference evidence="1 2" key="1">
    <citation type="submission" date="2021-01" db="EMBL/GenBank/DDBJ databases">
        <title>Whole genome shotgun sequence of Actinoplanes humidus NBRC 14915.</title>
        <authorList>
            <person name="Komaki H."/>
            <person name="Tamura T."/>
        </authorList>
    </citation>
    <scope>NUCLEOTIDE SEQUENCE [LARGE SCALE GENOMIC DNA]</scope>
    <source>
        <strain evidence="1 2">NBRC 14915</strain>
    </source>
</reference>
<comment type="caution">
    <text evidence="1">The sequence shown here is derived from an EMBL/GenBank/DDBJ whole genome shotgun (WGS) entry which is preliminary data.</text>
</comment>
<sequence>MLINSVFLSHCVRARDGDPCGHTRVEVTSELVQGGWWLPGDHTGTATGVGVRTRWATDAVQPSGSAKPRN</sequence>
<protein>
    <submittedName>
        <fullName evidence="1">Uncharacterized protein</fullName>
    </submittedName>
</protein>
<evidence type="ECO:0000313" key="2">
    <source>
        <dbReference type="Proteomes" id="UP000603200"/>
    </source>
</evidence>
<dbReference type="EMBL" id="BOMN01000053">
    <property type="protein sequence ID" value="GIE21130.1"/>
    <property type="molecule type" value="Genomic_DNA"/>
</dbReference>
<gene>
    <name evidence="1" type="ORF">Ahu01nite_042320</name>
</gene>
<name>A0ABQ3ZRC2_9ACTN</name>
<accession>A0ABQ3ZRC2</accession>
<organism evidence="1 2">
    <name type="scientific">Winogradskya humida</name>
    <dbReference type="NCBI Taxonomy" id="113566"/>
    <lineage>
        <taxon>Bacteria</taxon>
        <taxon>Bacillati</taxon>
        <taxon>Actinomycetota</taxon>
        <taxon>Actinomycetes</taxon>
        <taxon>Micromonosporales</taxon>
        <taxon>Micromonosporaceae</taxon>
        <taxon>Winogradskya</taxon>
    </lineage>
</organism>
<keyword evidence="2" id="KW-1185">Reference proteome</keyword>
<dbReference type="Proteomes" id="UP000603200">
    <property type="component" value="Unassembled WGS sequence"/>
</dbReference>